<protein>
    <submittedName>
        <fullName evidence="1">Uncharacterized protein</fullName>
    </submittedName>
</protein>
<gene>
    <name evidence="1" type="ORF">BBW68_13120</name>
</gene>
<reference evidence="1 2" key="1">
    <citation type="submission" date="2016-07" db="EMBL/GenBank/DDBJ databases">
        <authorList>
            <person name="Yuval B."/>
        </authorList>
    </citation>
    <scope>NUCLEOTIDE SEQUENCE [LARGE SCALE GENOMIC DNA]</scope>
    <source>
        <strain evidence="1 2">IL</strain>
    </source>
</reference>
<organism evidence="1 2">
    <name type="scientific">Candidatus Erwinia dacicola</name>
    <dbReference type="NCBI Taxonomy" id="252393"/>
    <lineage>
        <taxon>Bacteria</taxon>
        <taxon>Pseudomonadati</taxon>
        <taxon>Pseudomonadota</taxon>
        <taxon>Gammaproteobacteria</taxon>
        <taxon>Enterobacterales</taxon>
        <taxon>Erwiniaceae</taxon>
        <taxon>Erwinia</taxon>
    </lineage>
</organism>
<dbReference type="EMBL" id="MAYS01000419">
    <property type="protein sequence ID" value="OFC61306.1"/>
    <property type="molecule type" value="Genomic_DNA"/>
</dbReference>
<comment type="caution">
    <text evidence="1">The sequence shown here is derived from an EMBL/GenBank/DDBJ whole genome shotgun (WGS) entry which is preliminary data.</text>
</comment>
<dbReference type="Proteomes" id="UP000243534">
    <property type="component" value="Unassembled WGS sequence"/>
</dbReference>
<proteinExistence type="predicted"/>
<dbReference type="AlphaFoldDB" id="A0A1E7YXP0"/>
<name>A0A1E7YXP0_9GAMM</name>
<evidence type="ECO:0000313" key="1">
    <source>
        <dbReference type="EMBL" id="OFC61306.1"/>
    </source>
</evidence>
<accession>A0A1E7YXP0</accession>
<evidence type="ECO:0000313" key="2">
    <source>
        <dbReference type="Proteomes" id="UP000243534"/>
    </source>
</evidence>
<sequence length="80" mass="9222">MLSLIATLASIIMWLSGFCFENKGIHSKYQANTVKHRRVVSLLKLAENVFRHSLLILKTLSLDSGLKKLQQRYNDMILVY</sequence>